<reference evidence="11" key="1">
    <citation type="submission" date="2020-11" db="EMBL/GenBank/DDBJ databases">
        <authorList>
            <person name="Tran Van P."/>
        </authorList>
    </citation>
    <scope>NUCLEOTIDE SEQUENCE</scope>
</reference>
<keyword evidence="6" id="KW-0325">Glycoprotein</keyword>
<evidence type="ECO:0000256" key="1">
    <source>
        <dbReference type="ARBA" id="ARBA00004479"/>
    </source>
</evidence>
<evidence type="ECO:0000256" key="9">
    <source>
        <dbReference type="SAM" id="Phobius"/>
    </source>
</evidence>
<dbReference type="Pfam" id="PF17906">
    <property type="entry name" value="HTH_48"/>
    <property type="match status" value="1"/>
</dbReference>
<keyword evidence="4 9" id="KW-1133">Transmembrane helix</keyword>
<feature type="compositionally biased region" description="Basic and acidic residues" evidence="8">
    <location>
        <begin position="365"/>
        <end position="386"/>
    </location>
</feature>
<evidence type="ECO:0000256" key="4">
    <source>
        <dbReference type="ARBA" id="ARBA00022989"/>
    </source>
</evidence>
<dbReference type="PANTHER" id="PTHR31386">
    <property type="entry name" value="UNCHARACTERIZED PROTEIN KIAA2013"/>
    <property type="match status" value="1"/>
</dbReference>
<feature type="transmembrane region" description="Helical" evidence="9">
    <location>
        <begin position="692"/>
        <end position="708"/>
    </location>
</feature>
<keyword evidence="5 9" id="KW-0472">Membrane</keyword>
<keyword evidence="7" id="KW-0175">Coiled coil</keyword>
<evidence type="ECO:0000256" key="7">
    <source>
        <dbReference type="SAM" id="Coils"/>
    </source>
</evidence>
<evidence type="ECO:0000256" key="5">
    <source>
        <dbReference type="ARBA" id="ARBA00023136"/>
    </source>
</evidence>
<dbReference type="OrthoDB" id="10017443at2759"/>
<feature type="transmembrane region" description="Helical" evidence="9">
    <location>
        <begin position="715"/>
        <end position="736"/>
    </location>
</feature>
<dbReference type="InterPro" id="IPR041426">
    <property type="entry name" value="Mos1_HTH"/>
</dbReference>
<dbReference type="GO" id="GO:0016020">
    <property type="term" value="C:membrane"/>
    <property type="evidence" value="ECO:0007669"/>
    <property type="project" value="UniProtKB-SubCell"/>
</dbReference>
<dbReference type="Pfam" id="PF10222">
    <property type="entry name" value="DUF2152"/>
    <property type="match status" value="1"/>
</dbReference>
<feature type="domain" description="Mos1 transposase HTH" evidence="10">
    <location>
        <begin position="10"/>
        <end position="53"/>
    </location>
</feature>
<sequence>MIDQNVYFSTLLLYTHHCKLTVTAAYQELQETCVETAPSLSTCERWLKKFASGSDNIDDIPHSRQPTELKKGDLLTRVFIKQLLQISLLQLKLQALRKQVDLTHAELSRAQKTIQRSKKIKDVETLTEENYLLQEKLHSLEEDFRAQNDALLQELSKIVKANEELEKQVKKEDGVEMKLGSHHVEDKKVDQILQQVDLHLKRFEENLDDGIHEQEESSIPKEEEGHTGRVPGDVHQLSALVVQLKQSMRERQEMEGDIGAFRLAAEQAEHHRTELEGRLRRKQEAFLLLQKEKDYFHHESRNRLEEKEKEIVQLKGMCERLQNQLSSKLATLAEQNRKLEGIKDHEVMEEQVRDLEAKRLMQESHLQEAEERNASMKKALEEKESQLKSQQAELEQLTEERDRAILDSKDFQTQVSRLSSLAEKRKQLMDEMAKEMQKMREDAVAERNHLQDNVHHLEECLRSSQEEKTQMERWREDCKTMEELQGEMKTEMEKMKIKLEDVHKEYDHLVSLHAIEKKRLEEEHLQKISGLTEEYEREINSLKMELEMGSVEREELGERVKELQAQLGDGHEALRIQEKKSSSVMRDLKKQLHAEKKRAEKLQEVLAATGSLPAGTQGPIAEGDARSISSWSLVSGNGATIPSPTCGDTQDGGISLELGPPSTTTLSEVEQQGLLVRLGKLQQEKSILEERYFVVLLPFILPLFLSLYSRRSLFVVLLGLCLLFFVIPDVVHHLMLRGSHHNLKDPGRRCIYDRLQPYAKTLMDFDAHLSGRVEDLEPLSLYGIPGPKTYLPIAGSGQVGLHFRGFDSSLYLKKDQTMSQRIPFHPLVQISVEGVTAWEAIIVLYKQGVVKRFQCFPVWDGVADVTYVSYVHRLFPSVLVQEVKILNPTGIDLTLDLSQIGISKWDDLHTRTIRKNHGEGEHEYHILSGLVGGDDDFPVAVSIATSKVPPTLHVKSGGSESVRILTVVEYSEASTRNQAHGIKASLEKKVEATLDQIIQISAMKFQTLHALEWEKLWRSGFSLSYSWAGNALNGDTINATMYLILSHIPSLLHGNSSSMGSPSLYYTEGCYGGHQTLQAESLWKKSETWEEGVSLTSIWVMTLEKNGCHHMIRAGADGIQQAMLLSFGALRFSNHHLEFSTHPNDLHRDYFFRRINYGNGTHVNISVVVGDDNVAVLHASLDRKDREYWACDAGCMDPPIQLGPQWKEFPVKLTHPVTPVLYITSDKAHMEVLKHTIHVKEVKLAPAHDHHVMSLHRHGHQWGGLPPFFWAALAFLVVVFHLFLFKLIYNEYWGSGERLRIRLPVQWPPEASRGP</sequence>
<dbReference type="InterPro" id="IPR018795">
    <property type="entry name" value="K2013-like"/>
</dbReference>
<dbReference type="EMBL" id="LR899783">
    <property type="protein sequence ID" value="CAD7242429.1"/>
    <property type="molecule type" value="Genomic_DNA"/>
</dbReference>
<feature type="region of interest" description="Disordered" evidence="8">
    <location>
        <begin position="365"/>
        <end position="394"/>
    </location>
</feature>
<proteinExistence type="predicted"/>
<evidence type="ECO:0000259" key="10">
    <source>
        <dbReference type="Pfam" id="PF17906"/>
    </source>
</evidence>
<keyword evidence="3" id="KW-0732">Signal</keyword>
<feature type="transmembrane region" description="Helical" evidence="9">
    <location>
        <begin position="1268"/>
        <end position="1289"/>
    </location>
</feature>
<dbReference type="Gene3D" id="1.10.10.1450">
    <property type="match status" value="1"/>
</dbReference>
<comment type="subcellular location">
    <subcellularLocation>
        <location evidence="1">Membrane</location>
        <topology evidence="1">Single-pass type I membrane protein</topology>
    </subcellularLocation>
</comment>
<evidence type="ECO:0000256" key="2">
    <source>
        <dbReference type="ARBA" id="ARBA00022692"/>
    </source>
</evidence>
<dbReference type="EMBL" id="CAJPEV010000266">
    <property type="protein sequence ID" value="CAG0883181.1"/>
    <property type="molecule type" value="Genomic_DNA"/>
</dbReference>
<name>A0A7R8XA14_9CRUS</name>
<feature type="coiled-coil region" evidence="7">
    <location>
        <begin position="525"/>
        <end position="605"/>
    </location>
</feature>
<gene>
    <name evidence="11" type="ORF">DSTB1V02_LOCUS2395</name>
</gene>
<dbReference type="PANTHER" id="PTHR31386:SF2">
    <property type="entry name" value="SIMILAR TO RIKEN CDNA 2510039O18"/>
    <property type="match status" value="1"/>
</dbReference>
<feature type="coiled-coil region" evidence="7">
    <location>
        <begin position="93"/>
        <end position="168"/>
    </location>
</feature>
<evidence type="ECO:0000313" key="12">
    <source>
        <dbReference type="Proteomes" id="UP000677054"/>
    </source>
</evidence>
<protein>
    <recommendedName>
        <fullName evidence="10">Mos1 transposase HTH domain-containing protein</fullName>
    </recommendedName>
</protein>
<dbReference type="Proteomes" id="UP000677054">
    <property type="component" value="Unassembled WGS sequence"/>
</dbReference>
<evidence type="ECO:0000313" key="11">
    <source>
        <dbReference type="EMBL" id="CAD7242429.1"/>
    </source>
</evidence>
<keyword evidence="12" id="KW-1185">Reference proteome</keyword>
<evidence type="ECO:0000256" key="3">
    <source>
        <dbReference type="ARBA" id="ARBA00022729"/>
    </source>
</evidence>
<accession>A0A7R8XA14</accession>
<keyword evidence="2 9" id="KW-0812">Transmembrane</keyword>
<organism evidence="11">
    <name type="scientific">Darwinula stevensoni</name>
    <dbReference type="NCBI Taxonomy" id="69355"/>
    <lineage>
        <taxon>Eukaryota</taxon>
        <taxon>Metazoa</taxon>
        <taxon>Ecdysozoa</taxon>
        <taxon>Arthropoda</taxon>
        <taxon>Crustacea</taxon>
        <taxon>Oligostraca</taxon>
        <taxon>Ostracoda</taxon>
        <taxon>Podocopa</taxon>
        <taxon>Podocopida</taxon>
        <taxon>Darwinulocopina</taxon>
        <taxon>Darwinuloidea</taxon>
        <taxon>Darwinulidae</taxon>
        <taxon>Darwinula</taxon>
    </lineage>
</organism>
<evidence type="ECO:0000256" key="6">
    <source>
        <dbReference type="ARBA" id="ARBA00023180"/>
    </source>
</evidence>
<evidence type="ECO:0000256" key="8">
    <source>
        <dbReference type="SAM" id="MobiDB-lite"/>
    </source>
</evidence>